<feature type="compositionally biased region" description="Acidic residues" evidence="5">
    <location>
        <begin position="118"/>
        <end position="129"/>
    </location>
</feature>
<evidence type="ECO:0000256" key="1">
    <source>
        <dbReference type="ARBA" id="ARBA00004167"/>
    </source>
</evidence>
<accession>A0A930B7H3</accession>
<dbReference type="EMBL" id="JABZMK010000024">
    <property type="protein sequence ID" value="MBF1129431.1"/>
    <property type="molecule type" value="Genomic_DNA"/>
</dbReference>
<evidence type="ECO:0000256" key="3">
    <source>
        <dbReference type="ARBA" id="ARBA00022989"/>
    </source>
</evidence>
<dbReference type="Pfam" id="PF03544">
    <property type="entry name" value="TonB_C"/>
    <property type="match status" value="1"/>
</dbReference>
<dbReference type="GO" id="GO:0055085">
    <property type="term" value="P:transmembrane transport"/>
    <property type="evidence" value="ECO:0007669"/>
    <property type="project" value="InterPro"/>
</dbReference>
<proteinExistence type="predicted"/>
<evidence type="ECO:0000313" key="8">
    <source>
        <dbReference type="Proteomes" id="UP000757890"/>
    </source>
</evidence>
<feature type="region of interest" description="Disordered" evidence="5">
    <location>
        <begin position="44"/>
        <end position="80"/>
    </location>
</feature>
<evidence type="ECO:0000256" key="4">
    <source>
        <dbReference type="ARBA" id="ARBA00023136"/>
    </source>
</evidence>
<comment type="subcellular location">
    <subcellularLocation>
        <location evidence="1">Membrane</location>
        <topology evidence="1">Single-pass membrane protein</topology>
    </subcellularLocation>
</comment>
<comment type="caution">
    <text evidence="7">The sequence shown here is derived from an EMBL/GenBank/DDBJ whole genome shotgun (WGS) entry which is preliminary data.</text>
</comment>
<gene>
    <name evidence="7" type="ORF">HXL70_05220</name>
</gene>
<reference evidence="7" key="1">
    <citation type="submission" date="2020-04" db="EMBL/GenBank/DDBJ databases">
        <title>Deep metagenomics examines the oral microbiome during advanced dental caries in children, revealing novel taxa and co-occurrences with host molecules.</title>
        <authorList>
            <person name="Baker J.L."/>
            <person name="Morton J.T."/>
            <person name="Dinis M."/>
            <person name="Alvarez R."/>
            <person name="Tran N.C."/>
            <person name="Knight R."/>
            <person name="Edlund A."/>
        </authorList>
    </citation>
    <scope>NUCLEOTIDE SEQUENCE</scope>
    <source>
        <strain evidence="7">JCVI_32_bin.14</strain>
    </source>
</reference>
<dbReference type="GO" id="GO:0016020">
    <property type="term" value="C:membrane"/>
    <property type="evidence" value="ECO:0007669"/>
    <property type="project" value="UniProtKB-SubCell"/>
</dbReference>
<keyword evidence="4" id="KW-0472">Membrane</keyword>
<keyword evidence="3" id="KW-1133">Transmembrane helix</keyword>
<dbReference type="NCBIfam" id="TIGR01352">
    <property type="entry name" value="tonB_Cterm"/>
    <property type="match status" value="1"/>
</dbReference>
<evidence type="ECO:0000256" key="2">
    <source>
        <dbReference type="ARBA" id="ARBA00022692"/>
    </source>
</evidence>
<keyword evidence="2" id="KW-0812">Transmembrane</keyword>
<organism evidence="7 8">
    <name type="scientific">Dialister invisus</name>
    <dbReference type="NCBI Taxonomy" id="218538"/>
    <lineage>
        <taxon>Bacteria</taxon>
        <taxon>Bacillati</taxon>
        <taxon>Bacillota</taxon>
        <taxon>Negativicutes</taxon>
        <taxon>Veillonellales</taxon>
        <taxon>Veillonellaceae</taxon>
        <taxon>Dialister</taxon>
    </lineage>
</organism>
<dbReference type="Proteomes" id="UP000757890">
    <property type="component" value="Unassembled WGS sequence"/>
</dbReference>
<dbReference type="Gene3D" id="3.30.1150.10">
    <property type="match status" value="1"/>
</dbReference>
<protein>
    <submittedName>
        <fullName evidence="7">TonB family protein</fullName>
    </submittedName>
</protein>
<feature type="domain" description="TonB C-terminal" evidence="6">
    <location>
        <begin position="203"/>
        <end position="268"/>
    </location>
</feature>
<sequence length="281" mass="30719">MHYRTNWLVVILLALGLHGAVFGGLILVRPLLDGSAEEVASEVGTTIELEDAPQSGEGEETKDPGYEDGAEGGSLVGEALPGKGLENIKAADISNEPAAETDIVKVMEERENPHPDTEPEPLEETEADVPEEKADTEPIVAENEKDAVKKFQQQIEDAKKDPKKKISSTIVVKKKGDGSTHTMGQPPKIIVDSYPPEGMYTFKGVVRVFTTIGEDGKVKKTKVAVTSGRRGVDELAMAFCRRWTFKPALDSKGQPMECIKLIRIPFNLPPEKMKDQIDRNT</sequence>
<dbReference type="SUPFAM" id="SSF74653">
    <property type="entry name" value="TolA/TonB C-terminal domain"/>
    <property type="match status" value="1"/>
</dbReference>
<dbReference type="InterPro" id="IPR037682">
    <property type="entry name" value="TonB_C"/>
</dbReference>
<feature type="region of interest" description="Disordered" evidence="5">
    <location>
        <begin position="110"/>
        <end position="132"/>
    </location>
</feature>
<dbReference type="InterPro" id="IPR006260">
    <property type="entry name" value="TonB/TolA_C"/>
</dbReference>
<evidence type="ECO:0000259" key="6">
    <source>
        <dbReference type="Pfam" id="PF03544"/>
    </source>
</evidence>
<evidence type="ECO:0000313" key="7">
    <source>
        <dbReference type="EMBL" id="MBF1129431.1"/>
    </source>
</evidence>
<dbReference type="AlphaFoldDB" id="A0A930B7H3"/>
<evidence type="ECO:0000256" key="5">
    <source>
        <dbReference type="SAM" id="MobiDB-lite"/>
    </source>
</evidence>
<name>A0A930B7H3_9FIRM</name>